<dbReference type="AlphaFoldDB" id="A0A8I1EAR8"/>
<evidence type="ECO:0000256" key="1">
    <source>
        <dbReference type="SAM" id="MobiDB-lite"/>
    </source>
</evidence>
<dbReference type="Proteomes" id="UP000637061">
    <property type="component" value="Unassembled WGS sequence"/>
</dbReference>
<comment type="caution">
    <text evidence="3">The sequence shown here is derived from an EMBL/GenBank/DDBJ whole genome shotgun (WGS) entry which is preliminary data.</text>
</comment>
<dbReference type="Pfam" id="PF11393">
    <property type="entry name" value="T4BSS_DotI_IcmL"/>
    <property type="match status" value="1"/>
</dbReference>
<keyword evidence="2" id="KW-0812">Transmembrane</keyword>
<feature type="region of interest" description="Disordered" evidence="1">
    <location>
        <begin position="1"/>
        <end position="42"/>
    </location>
</feature>
<gene>
    <name evidence="3" type="ORF">JEU22_03755</name>
</gene>
<dbReference type="CDD" id="cd16385">
    <property type="entry name" value="IcmL"/>
    <property type="match status" value="1"/>
</dbReference>
<sequence>MNKSLQTTGGTSNEVQRPQGSRPPQQRRPQQPPPPVKPSQDGLQVVQHKNAFYKDGSKKLYIAAVVAVVGIIIQSIVAFFAFTAKSERVYIATDKNGSLITLIPLGQPNQKNEVVAQWMQNALVDTFSFNFTNVKSRLNETTMKWFTENGANQFLKEMKNSGHLEVVTDGRMIMSLTLDNTPILVSYGPGVTGIYTWILQADAVLTFRTQSKEYSKKVRFTVNVERRSVLDNADGLGIAKIVMTNR</sequence>
<feature type="transmembrane region" description="Helical" evidence="2">
    <location>
        <begin position="60"/>
        <end position="82"/>
    </location>
</feature>
<dbReference type="InterPro" id="IPR021055">
    <property type="entry name" value="T4BSS_IcmL/DotI"/>
</dbReference>
<feature type="compositionally biased region" description="Polar residues" evidence="1">
    <location>
        <begin position="1"/>
        <end position="15"/>
    </location>
</feature>
<keyword evidence="2" id="KW-0472">Membrane</keyword>
<dbReference type="RefSeq" id="WP_198746635.1">
    <property type="nucleotide sequence ID" value="NZ_JAEHTE010000002.1"/>
</dbReference>
<evidence type="ECO:0000313" key="4">
    <source>
        <dbReference type="Proteomes" id="UP000637061"/>
    </source>
</evidence>
<evidence type="ECO:0000256" key="2">
    <source>
        <dbReference type="SAM" id="Phobius"/>
    </source>
</evidence>
<protein>
    <submittedName>
        <fullName evidence="3">DotI/IcmL/TraM family protein</fullName>
    </submittedName>
</protein>
<feature type="compositionally biased region" description="Low complexity" evidence="1">
    <location>
        <begin position="16"/>
        <end position="29"/>
    </location>
</feature>
<proteinExistence type="predicted"/>
<reference evidence="3" key="1">
    <citation type="submission" date="2020-12" db="EMBL/GenBank/DDBJ databases">
        <title>Enhanced detection system for hospital associated transmission using whole genome sequencing surveillance.</title>
        <authorList>
            <person name="Harrison L.H."/>
            <person name="Van Tyne D."/>
            <person name="Marsh J.W."/>
            <person name="Griffith M.P."/>
            <person name="Snyder D.J."/>
            <person name="Cooper V.S."/>
            <person name="Mustapha M."/>
        </authorList>
    </citation>
    <scope>NUCLEOTIDE SEQUENCE</scope>
    <source>
        <strain evidence="3">PSB00042</strain>
    </source>
</reference>
<keyword evidence="2" id="KW-1133">Transmembrane helix</keyword>
<dbReference type="EMBL" id="JAEHTE010000002">
    <property type="protein sequence ID" value="MBI6883019.1"/>
    <property type="molecule type" value="Genomic_DNA"/>
</dbReference>
<organism evidence="3 4">
    <name type="scientific">Pseudomonas putida</name>
    <name type="common">Arthrobacter siderocapsulatus</name>
    <dbReference type="NCBI Taxonomy" id="303"/>
    <lineage>
        <taxon>Bacteria</taxon>
        <taxon>Pseudomonadati</taxon>
        <taxon>Pseudomonadota</taxon>
        <taxon>Gammaproteobacteria</taxon>
        <taxon>Pseudomonadales</taxon>
        <taxon>Pseudomonadaceae</taxon>
        <taxon>Pseudomonas</taxon>
    </lineage>
</organism>
<name>A0A8I1EAR8_PSEPU</name>
<evidence type="ECO:0000313" key="3">
    <source>
        <dbReference type="EMBL" id="MBI6883019.1"/>
    </source>
</evidence>
<accession>A0A8I1EAR8</accession>